<dbReference type="NCBIfam" id="TIGR00559">
    <property type="entry name" value="pdxJ"/>
    <property type="match status" value="1"/>
</dbReference>
<feature type="binding site" evidence="4">
    <location>
        <position position="21"/>
    </location>
    <ligand>
        <name>3-amino-2-oxopropyl phosphate</name>
        <dbReference type="ChEBI" id="CHEBI:57279"/>
    </ligand>
</feature>
<evidence type="ECO:0000313" key="6">
    <source>
        <dbReference type="EMBL" id="ODN42229.1"/>
    </source>
</evidence>
<feature type="binding site" evidence="4">
    <location>
        <position position="103"/>
    </location>
    <ligand>
        <name>1-deoxy-D-xylulose 5-phosphate</name>
        <dbReference type="ChEBI" id="CHEBI:57792"/>
    </ligand>
</feature>
<comment type="catalytic activity">
    <reaction evidence="4">
        <text>3-amino-2-oxopropyl phosphate + 1-deoxy-D-xylulose 5-phosphate = pyridoxine 5'-phosphate + phosphate + 2 H2O + H(+)</text>
        <dbReference type="Rhea" id="RHEA:15265"/>
        <dbReference type="ChEBI" id="CHEBI:15377"/>
        <dbReference type="ChEBI" id="CHEBI:15378"/>
        <dbReference type="ChEBI" id="CHEBI:43474"/>
        <dbReference type="ChEBI" id="CHEBI:57279"/>
        <dbReference type="ChEBI" id="CHEBI:57792"/>
        <dbReference type="ChEBI" id="CHEBI:58589"/>
        <dbReference type="EC" id="2.6.99.2"/>
    </reaction>
</comment>
<feature type="active site" description="Proton acceptor" evidence="4">
    <location>
        <position position="46"/>
    </location>
</feature>
<feature type="binding site" evidence="4">
    <location>
        <begin position="215"/>
        <end position="216"/>
    </location>
    <ligand>
        <name>3-amino-2-oxopropyl phosphate</name>
        <dbReference type="ChEBI" id="CHEBI:57279"/>
    </ligand>
</feature>
<feature type="site" description="Transition state stabilizer" evidence="4">
    <location>
        <position position="154"/>
    </location>
</feature>
<name>A0ABX3A042_9GAMM</name>
<comment type="subcellular location">
    <subcellularLocation>
        <location evidence="4">Cytoplasm</location>
    </subcellularLocation>
</comment>
<dbReference type="NCBIfam" id="NF003625">
    <property type="entry name" value="PRK05265.1-3"/>
    <property type="match status" value="1"/>
</dbReference>
<evidence type="ECO:0000256" key="5">
    <source>
        <dbReference type="NCBIfam" id="TIGR00559"/>
    </source>
</evidence>
<organism evidence="6 7">
    <name type="scientific">Piscirickettsia litoralis</name>
    <dbReference type="NCBI Taxonomy" id="1891921"/>
    <lineage>
        <taxon>Bacteria</taxon>
        <taxon>Pseudomonadati</taxon>
        <taxon>Pseudomonadota</taxon>
        <taxon>Gammaproteobacteria</taxon>
        <taxon>Thiotrichales</taxon>
        <taxon>Piscirickettsiaceae</taxon>
        <taxon>Piscirickettsia</taxon>
    </lineage>
</organism>
<dbReference type="NCBIfam" id="NF003627">
    <property type="entry name" value="PRK05265.1-5"/>
    <property type="match status" value="1"/>
</dbReference>
<keyword evidence="1 4" id="KW-0963">Cytoplasm</keyword>
<comment type="similarity">
    <text evidence="4">Belongs to the PNP synthase family.</text>
</comment>
<comment type="function">
    <text evidence="4">Catalyzes the complicated ring closure reaction between the two acyclic compounds 1-deoxy-D-xylulose-5-phosphate (DXP) and 3-amino-2-oxopropyl phosphate (1-amino-acetone-3-phosphate or AAP) to form pyridoxine 5'-phosphate (PNP) and inorganic phosphate.</text>
</comment>
<keyword evidence="2 4" id="KW-0808">Transferase</keyword>
<evidence type="ECO:0000256" key="2">
    <source>
        <dbReference type="ARBA" id="ARBA00022679"/>
    </source>
</evidence>
<dbReference type="CDD" id="cd00003">
    <property type="entry name" value="PNPsynthase"/>
    <property type="match status" value="1"/>
</dbReference>
<feature type="binding site" evidence="4">
    <location>
        <position position="10"/>
    </location>
    <ligand>
        <name>3-amino-2-oxopropyl phosphate</name>
        <dbReference type="ChEBI" id="CHEBI:57279"/>
    </ligand>
</feature>
<keyword evidence="3 4" id="KW-0664">Pyridoxine biosynthesis</keyword>
<feature type="binding site" evidence="4">
    <location>
        <position position="194"/>
    </location>
    <ligand>
        <name>3-amino-2-oxopropyl phosphate</name>
        <dbReference type="ChEBI" id="CHEBI:57279"/>
    </ligand>
</feature>
<comment type="subunit">
    <text evidence="4">Homooctamer; tetramer of dimers.</text>
</comment>
<feature type="active site" description="Proton acceptor" evidence="4">
    <location>
        <position position="73"/>
    </location>
</feature>
<dbReference type="NCBIfam" id="NF003623">
    <property type="entry name" value="PRK05265.1-1"/>
    <property type="match status" value="1"/>
</dbReference>
<feature type="binding site" evidence="4">
    <location>
        <begin position="12"/>
        <end position="13"/>
    </location>
    <ligand>
        <name>1-deoxy-D-xylulose 5-phosphate</name>
        <dbReference type="ChEBI" id="CHEBI:57792"/>
    </ligand>
</feature>
<feature type="active site" description="Proton donor" evidence="4">
    <location>
        <position position="193"/>
    </location>
</feature>
<gene>
    <name evidence="4" type="primary">pdxJ</name>
    <name evidence="6" type="ORF">BGC07_03860</name>
</gene>
<dbReference type="InterPro" id="IPR013785">
    <property type="entry name" value="Aldolase_TIM"/>
</dbReference>
<feature type="binding site" evidence="4">
    <location>
        <position position="53"/>
    </location>
    <ligand>
        <name>1-deoxy-D-xylulose 5-phosphate</name>
        <dbReference type="ChEBI" id="CHEBI:57792"/>
    </ligand>
</feature>
<feature type="binding site" evidence="4">
    <location>
        <position position="48"/>
    </location>
    <ligand>
        <name>1-deoxy-D-xylulose 5-phosphate</name>
        <dbReference type="ChEBI" id="CHEBI:57792"/>
    </ligand>
</feature>
<dbReference type="HAMAP" id="MF_00279">
    <property type="entry name" value="PdxJ"/>
    <property type="match status" value="1"/>
</dbReference>
<dbReference type="SUPFAM" id="SSF63892">
    <property type="entry name" value="Pyridoxine 5'-phosphate synthase"/>
    <property type="match status" value="1"/>
</dbReference>
<keyword evidence="7" id="KW-1185">Reference proteome</keyword>
<evidence type="ECO:0000256" key="1">
    <source>
        <dbReference type="ARBA" id="ARBA00022490"/>
    </source>
</evidence>
<comment type="pathway">
    <text evidence="4">Cofactor biosynthesis; pyridoxine 5'-phosphate biosynthesis; pyridoxine 5'-phosphate from D-erythrose 4-phosphate: step 5/5.</text>
</comment>
<sequence>MAQPALLGINIDHVATLRNARGSIYPEPVQAALIAEGAGADGITIHLREDRRHIKDRDVSLLKEVLQTKMNLEMAVTDEMVTIAESIKPECVCLVPERREEVTTEGGLNVVGSLQSVQAACERLAAVDTEVSLFIDPELDQIDAAVECGAPVIELHTGAYAEAHGQEQQQELVRLEKAVKYARNKGLIVNAGHGLHYHNTHAIAAITEISELNIGHSIIARAVFSGLAAAVKEMRDILIQARL</sequence>
<dbReference type="Pfam" id="PF03740">
    <property type="entry name" value="PdxJ"/>
    <property type="match status" value="1"/>
</dbReference>
<dbReference type="EC" id="2.6.99.2" evidence="4 5"/>
<evidence type="ECO:0000256" key="3">
    <source>
        <dbReference type="ARBA" id="ARBA00023096"/>
    </source>
</evidence>
<dbReference type="EMBL" id="MDTU01000001">
    <property type="protein sequence ID" value="ODN42229.1"/>
    <property type="molecule type" value="Genomic_DNA"/>
</dbReference>
<dbReference type="InterPro" id="IPR036130">
    <property type="entry name" value="Pyridoxine-5'_phos_synth"/>
</dbReference>
<comment type="caution">
    <text evidence="6">The sequence shown here is derived from an EMBL/GenBank/DDBJ whole genome shotgun (WGS) entry which is preliminary data.</text>
</comment>
<dbReference type="PANTHER" id="PTHR30456:SF0">
    <property type="entry name" value="PYRIDOXINE 5'-PHOSPHATE SYNTHASE"/>
    <property type="match status" value="1"/>
</dbReference>
<protein>
    <recommendedName>
        <fullName evidence="4 5">Pyridoxine 5'-phosphate synthase</fullName>
        <shortName evidence="4">PNP synthase</shortName>
        <ecNumber evidence="4 5">2.6.99.2</ecNumber>
    </recommendedName>
</protein>
<dbReference type="Proteomes" id="UP000094329">
    <property type="component" value="Unassembled WGS sequence"/>
</dbReference>
<accession>A0ABX3A042</accession>
<reference evidence="6 7" key="1">
    <citation type="submission" date="2016-08" db="EMBL/GenBank/DDBJ databases">
        <title>Draft genome sequence of Candidatus Piscirickettsia litoralis, from seawater.</title>
        <authorList>
            <person name="Wan X."/>
            <person name="Lee A.J."/>
            <person name="Hou S."/>
            <person name="Donachie S.P."/>
        </authorList>
    </citation>
    <scope>NUCLEOTIDE SEQUENCE [LARGE SCALE GENOMIC DNA]</scope>
    <source>
        <strain evidence="6 7">Y2</strain>
    </source>
</reference>
<dbReference type="Gene3D" id="3.20.20.70">
    <property type="entry name" value="Aldolase class I"/>
    <property type="match status" value="1"/>
</dbReference>
<dbReference type="RefSeq" id="WP_069312026.1">
    <property type="nucleotide sequence ID" value="NZ_MDTU01000001.1"/>
</dbReference>
<evidence type="ECO:0000313" key="7">
    <source>
        <dbReference type="Proteomes" id="UP000094329"/>
    </source>
</evidence>
<dbReference type="PANTHER" id="PTHR30456">
    <property type="entry name" value="PYRIDOXINE 5'-PHOSPHATE SYNTHASE"/>
    <property type="match status" value="1"/>
</dbReference>
<proteinExistence type="inferred from homology"/>
<dbReference type="InterPro" id="IPR004569">
    <property type="entry name" value="PyrdxlP_synth_PdxJ"/>
</dbReference>
<evidence type="ECO:0000256" key="4">
    <source>
        <dbReference type="HAMAP-Rule" id="MF_00279"/>
    </source>
</evidence>